<keyword evidence="2 9" id="KW-0812">Transmembrane</keyword>
<sequence length="710" mass="79546">MKAESFPRVFLGLSCFAVLIENIASGGEVKKHSQLCCTAAVQPCQENSTGDITGPGKKEINIGAFVPFLRDDRYGHSTAMKMAINLINNRSDILNNYTLVLDIEDTAWGSGAYATEALFKLLNKKEKPVILLGPSNTAALEPVAEAAPLWNLIQVSYLSGSPKFESVLKYANTYRAAPSSTSYSKAKVAFIKYYGWKRVAYTTSTVAKLKIELNKNNISIIAVEGFEELGDISFQMDKLKSLDARIIIGEFSYVGARNVFCEAFKRKMYGSQYAWISFGEFDPRKIFPSSSNSKGSEKCTSNELKQATDRYISTVKLDLRQDNHTTFSGMTSESFWSEMVRLNKNKRLRKLSAYAFDAAWVIALTLDAALADGMKYENLLQRTYKEVHLMRKWTKNTNFQGITGPVRFDQKRERVGTVLILQNRGGNYTRIGEHSTFSDELRIFESPKDSIWQGNKPPKDHTDRNLEFMMIQLPLIIIMWLIAAIGIICSSSFLYFNISNGTNSFPSTKSKPSTFHRQARTAVLSIGFSLSFGAMFSKTWRVHKIFTAAKFNKKMAIKDLHLLVTVAGLLAVDVVFLASWIAIDPLQAEILTFKEMMRKEQDSIIIPALYQCTSRYKTYFLGALFAYKGILLLFGLFLAWETRNVTIPALNDSRYIGLSVYNVVVLSIIGAIVAIAVDGSMYYEASYAISSLCMIVCTTVTLLLVFVPKV</sequence>
<evidence type="ECO:0000256" key="3">
    <source>
        <dbReference type="ARBA" id="ARBA00022989"/>
    </source>
</evidence>
<keyword evidence="5 9" id="KW-0472">Membrane</keyword>
<feature type="transmembrane region" description="Helical" evidence="9">
    <location>
        <begin position="687"/>
        <end position="707"/>
    </location>
</feature>
<evidence type="ECO:0000256" key="10">
    <source>
        <dbReference type="SAM" id="SignalP"/>
    </source>
</evidence>
<dbReference type="CDD" id="cd06366">
    <property type="entry name" value="PBP1_GABAb_receptor"/>
    <property type="match status" value="1"/>
</dbReference>
<feature type="chain" id="PRO_5040999851" description="G-protein coupled receptors family 3 profile domain-containing protein" evidence="10">
    <location>
        <begin position="26"/>
        <end position="710"/>
    </location>
</feature>
<dbReference type="GO" id="GO:0038039">
    <property type="term" value="C:G protein-coupled receptor heterodimeric complex"/>
    <property type="evidence" value="ECO:0007669"/>
    <property type="project" value="TreeGrafter"/>
</dbReference>
<dbReference type="GO" id="GO:0007214">
    <property type="term" value="P:gamma-aminobutyric acid signaling pathway"/>
    <property type="evidence" value="ECO:0007669"/>
    <property type="project" value="TreeGrafter"/>
</dbReference>
<keyword evidence="3 9" id="KW-1133">Transmembrane helix</keyword>
<dbReference type="PRINTS" id="PR01177">
    <property type="entry name" value="GABAB1RECPTR"/>
</dbReference>
<dbReference type="PROSITE" id="PS50259">
    <property type="entry name" value="G_PROTEIN_RECEP_F3_4"/>
    <property type="match status" value="1"/>
</dbReference>
<evidence type="ECO:0000256" key="2">
    <source>
        <dbReference type="ARBA" id="ARBA00022692"/>
    </source>
</evidence>
<keyword evidence="4" id="KW-0297">G-protein coupled receptor</keyword>
<dbReference type="PANTHER" id="PTHR10519:SF74">
    <property type="entry name" value="GAMMA-AMINOBUTYRIC ACID TYPE B RECEPTOR SUBUNIT 2"/>
    <property type="match status" value="1"/>
</dbReference>
<dbReference type="Pfam" id="PF00003">
    <property type="entry name" value="7tm_3"/>
    <property type="match status" value="1"/>
</dbReference>
<feature type="domain" description="G-protein coupled receptors family 3 profile" evidence="11">
    <location>
        <begin position="510"/>
        <end position="710"/>
    </location>
</feature>
<evidence type="ECO:0000256" key="9">
    <source>
        <dbReference type="SAM" id="Phobius"/>
    </source>
</evidence>
<name>A0A9W9YHV9_9CNID</name>
<protein>
    <recommendedName>
        <fullName evidence="11">G-protein coupled receptors family 3 profile domain-containing protein</fullName>
    </recommendedName>
</protein>
<feature type="transmembrane region" description="Helical" evidence="9">
    <location>
        <begin position="660"/>
        <end position="681"/>
    </location>
</feature>
<gene>
    <name evidence="12" type="ORF">OS493_037102</name>
</gene>
<comment type="subcellular location">
    <subcellularLocation>
        <location evidence="1">Membrane</location>
        <topology evidence="1">Multi-pass membrane protein</topology>
    </subcellularLocation>
</comment>
<dbReference type="PANTHER" id="PTHR10519">
    <property type="entry name" value="GABA-B RECEPTOR"/>
    <property type="match status" value="1"/>
</dbReference>
<dbReference type="CDD" id="cd15047">
    <property type="entry name" value="7tmC_GABA-B-like"/>
    <property type="match status" value="1"/>
</dbReference>
<evidence type="ECO:0000313" key="12">
    <source>
        <dbReference type="EMBL" id="KAJ7351039.1"/>
    </source>
</evidence>
<dbReference type="GO" id="GO:0004965">
    <property type="term" value="F:G protein-coupled GABA receptor activity"/>
    <property type="evidence" value="ECO:0007669"/>
    <property type="project" value="InterPro"/>
</dbReference>
<evidence type="ECO:0000256" key="1">
    <source>
        <dbReference type="ARBA" id="ARBA00004141"/>
    </source>
</evidence>
<feature type="signal peptide" evidence="10">
    <location>
        <begin position="1"/>
        <end position="25"/>
    </location>
</feature>
<dbReference type="Pfam" id="PF01094">
    <property type="entry name" value="ANF_receptor"/>
    <property type="match status" value="1"/>
</dbReference>
<feature type="transmembrane region" description="Helical" evidence="9">
    <location>
        <begin position="473"/>
        <end position="498"/>
    </location>
</feature>
<dbReference type="PRINTS" id="PR01176">
    <property type="entry name" value="GABABRECEPTR"/>
</dbReference>
<dbReference type="InterPro" id="IPR028082">
    <property type="entry name" value="Peripla_BP_I"/>
</dbReference>
<accession>A0A9W9YHV9</accession>
<proteinExistence type="predicted"/>
<dbReference type="InterPro" id="IPR017978">
    <property type="entry name" value="GPCR_3_C"/>
</dbReference>
<dbReference type="InterPro" id="IPR001828">
    <property type="entry name" value="ANF_lig-bd_rcpt"/>
</dbReference>
<evidence type="ECO:0000259" key="11">
    <source>
        <dbReference type="PROSITE" id="PS50259"/>
    </source>
</evidence>
<evidence type="ECO:0000313" key="13">
    <source>
        <dbReference type="Proteomes" id="UP001163046"/>
    </source>
</evidence>
<evidence type="ECO:0000256" key="6">
    <source>
        <dbReference type="ARBA" id="ARBA00023170"/>
    </source>
</evidence>
<keyword evidence="8" id="KW-0807">Transducer</keyword>
<keyword evidence="6" id="KW-0675">Receptor</keyword>
<keyword evidence="10" id="KW-0732">Signal</keyword>
<dbReference type="AlphaFoldDB" id="A0A9W9YHV9"/>
<dbReference type="Gene3D" id="3.40.50.2300">
    <property type="match status" value="2"/>
</dbReference>
<dbReference type="Proteomes" id="UP001163046">
    <property type="component" value="Unassembled WGS sequence"/>
</dbReference>
<dbReference type="InterPro" id="IPR002455">
    <property type="entry name" value="GPCR3_GABA-B"/>
</dbReference>
<evidence type="ECO:0000256" key="8">
    <source>
        <dbReference type="ARBA" id="ARBA00023224"/>
    </source>
</evidence>
<organism evidence="12 13">
    <name type="scientific">Desmophyllum pertusum</name>
    <dbReference type="NCBI Taxonomy" id="174260"/>
    <lineage>
        <taxon>Eukaryota</taxon>
        <taxon>Metazoa</taxon>
        <taxon>Cnidaria</taxon>
        <taxon>Anthozoa</taxon>
        <taxon>Hexacorallia</taxon>
        <taxon>Scleractinia</taxon>
        <taxon>Caryophylliina</taxon>
        <taxon>Caryophylliidae</taxon>
        <taxon>Desmophyllum</taxon>
    </lineage>
</organism>
<keyword evidence="7" id="KW-0325">Glycoprotein</keyword>
<dbReference type="OrthoDB" id="2150267at2759"/>
<evidence type="ECO:0000256" key="7">
    <source>
        <dbReference type="ARBA" id="ARBA00023180"/>
    </source>
</evidence>
<reference evidence="12" key="1">
    <citation type="submission" date="2023-01" db="EMBL/GenBank/DDBJ databases">
        <title>Genome assembly of the deep-sea coral Lophelia pertusa.</title>
        <authorList>
            <person name="Herrera S."/>
            <person name="Cordes E."/>
        </authorList>
    </citation>
    <scope>NUCLEOTIDE SEQUENCE</scope>
    <source>
        <strain evidence="12">USNM1676648</strain>
        <tissue evidence="12">Polyp</tissue>
    </source>
</reference>
<dbReference type="EMBL" id="MU827368">
    <property type="protein sequence ID" value="KAJ7351039.1"/>
    <property type="molecule type" value="Genomic_DNA"/>
</dbReference>
<feature type="transmembrane region" description="Helical" evidence="9">
    <location>
        <begin position="560"/>
        <end position="583"/>
    </location>
</feature>
<evidence type="ECO:0000256" key="5">
    <source>
        <dbReference type="ARBA" id="ARBA00023136"/>
    </source>
</evidence>
<feature type="transmembrane region" description="Helical" evidence="9">
    <location>
        <begin position="619"/>
        <end position="640"/>
    </location>
</feature>
<keyword evidence="13" id="KW-1185">Reference proteome</keyword>
<dbReference type="SUPFAM" id="SSF53822">
    <property type="entry name" value="Periplasmic binding protein-like I"/>
    <property type="match status" value="1"/>
</dbReference>
<comment type="caution">
    <text evidence="12">The sequence shown here is derived from an EMBL/GenBank/DDBJ whole genome shotgun (WGS) entry which is preliminary data.</text>
</comment>
<evidence type="ECO:0000256" key="4">
    <source>
        <dbReference type="ARBA" id="ARBA00023040"/>
    </source>
</evidence>